<proteinExistence type="inferred from homology"/>
<dbReference type="InterPro" id="IPR006710">
    <property type="entry name" value="Glyco_hydro_43"/>
</dbReference>
<organism evidence="7 8">
    <name type="scientific">Rhabdobacter roseus</name>
    <dbReference type="NCBI Taxonomy" id="1655419"/>
    <lineage>
        <taxon>Bacteria</taxon>
        <taxon>Pseudomonadati</taxon>
        <taxon>Bacteroidota</taxon>
        <taxon>Cytophagia</taxon>
        <taxon>Cytophagales</taxon>
        <taxon>Cytophagaceae</taxon>
        <taxon>Rhabdobacter</taxon>
    </lineage>
</organism>
<evidence type="ECO:0000256" key="6">
    <source>
        <dbReference type="RuleBase" id="RU361187"/>
    </source>
</evidence>
<dbReference type="AlphaFoldDB" id="A0A840TVC5"/>
<sequence length="337" mass="37092">MKFFNVFLVSVSLIGTLTSTSTPLPATLGTTISATSRFTFTTALGLEPGVTRRDPSDVIKVGSTYYVWYTKVLESQEGYPSGYPGAIAWATSPDGHQWTEQGVGLTSGKGRAWDSHGVFTPNILVADGTYYLFYTAVPEPFDVPYTKGVTPTAIGVAVASRPEGPWKKFGGNPILKPEAHEPDYFDSFRVDDASLLVRDGKYWLYYKGRGQNKTTAQTQMGVAIAEKPTGPYVKQKQYGGLHAGHEVMVWPENGGVASMATASGPRAIYFAPDGIHFALREKLEEHPVGPGLYRSDHFQNDTSLQPPYWDISHRVVVDKEKGFSPLFLQRFEYQSGR</sequence>
<evidence type="ECO:0000256" key="3">
    <source>
        <dbReference type="ARBA" id="ARBA00022801"/>
    </source>
</evidence>
<comment type="similarity">
    <text evidence="2 6">Belongs to the glycosyl hydrolase 43 family.</text>
</comment>
<evidence type="ECO:0000256" key="1">
    <source>
        <dbReference type="ARBA" id="ARBA00004834"/>
    </source>
</evidence>
<keyword evidence="3 6" id="KW-0378">Hydrolase</keyword>
<feature type="site" description="Important for catalytic activity, responsible for pKa modulation of the active site Glu and correct orientation of both the proton donor and substrate" evidence="5">
    <location>
        <position position="191"/>
    </location>
</feature>
<evidence type="ECO:0000256" key="5">
    <source>
        <dbReference type="PIRSR" id="PIRSR606710-2"/>
    </source>
</evidence>
<dbReference type="InterPro" id="IPR023296">
    <property type="entry name" value="Glyco_hydro_beta-prop_sf"/>
</dbReference>
<evidence type="ECO:0000313" key="8">
    <source>
        <dbReference type="Proteomes" id="UP000557307"/>
    </source>
</evidence>
<keyword evidence="4 6" id="KW-0326">Glycosidase</keyword>
<comment type="caution">
    <text evidence="7">The sequence shown here is derived from an EMBL/GenBank/DDBJ whole genome shotgun (WGS) entry which is preliminary data.</text>
</comment>
<keyword evidence="8" id="KW-1185">Reference proteome</keyword>
<dbReference type="PANTHER" id="PTHR43301">
    <property type="entry name" value="ARABINAN ENDO-1,5-ALPHA-L-ARABINOSIDASE"/>
    <property type="match status" value="1"/>
</dbReference>
<dbReference type="Gene3D" id="2.115.10.20">
    <property type="entry name" value="Glycosyl hydrolase domain, family 43"/>
    <property type="match status" value="1"/>
</dbReference>
<dbReference type="GO" id="GO:0005975">
    <property type="term" value="P:carbohydrate metabolic process"/>
    <property type="evidence" value="ECO:0007669"/>
    <property type="project" value="InterPro"/>
</dbReference>
<dbReference type="Pfam" id="PF04616">
    <property type="entry name" value="Glyco_hydro_43"/>
    <property type="match status" value="1"/>
</dbReference>
<dbReference type="GO" id="GO:0004553">
    <property type="term" value="F:hydrolase activity, hydrolyzing O-glycosyl compounds"/>
    <property type="evidence" value="ECO:0007669"/>
    <property type="project" value="InterPro"/>
</dbReference>
<gene>
    <name evidence="7" type="ORF">HNQ92_002201</name>
</gene>
<comment type="pathway">
    <text evidence="1">Glycan metabolism; L-arabinan degradation.</text>
</comment>
<reference evidence="7 8" key="1">
    <citation type="submission" date="2020-08" db="EMBL/GenBank/DDBJ databases">
        <title>Genomic Encyclopedia of Type Strains, Phase IV (KMG-IV): sequencing the most valuable type-strain genomes for metagenomic binning, comparative biology and taxonomic classification.</title>
        <authorList>
            <person name="Goeker M."/>
        </authorList>
    </citation>
    <scope>NUCLEOTIDE SEQUENCE [LARGE SCALE GENOMIC DNA]</scope>
    <source>
        <strain evidence="7 8">DSM 105074</strain>
    </source>
</reference>
<protein>
    <submittedName>
        <fullName evidence="7">Uncharacterized protein</fullName>
    </submittedName>
</protein>
<evidence type="ECO:0000256" key="2">
    <source>
        <dbReference type="ARBA" id="ARBA00009865"/>
    </source>
</evidence>
<evidence type="ECO:0000256" key="4">
    <source>
        <dbReference type="ARBA" id="ARBA00023295"/>
    </source>
</evidence>
<dbReference type="EMBL" id="JACHGF010000003">
    <property type="protein sequence ID" value="MBB5284058.1"/>
    <property type="molecule type" value="Genomic_DNA"/>
</dbReference>
<accession>A0A840TVC5</accession>
<name>A0A840TVC5_9BACT</name>
<evidence type="ECO:0000313" key="7">
    <source>
        <dbReference type="EMBL" id="MBB5284058.1"/>
    </source>
</evidence>
<dbReference type="Proteomes" id="UP000557307">
    <property type="component" value="Unassembled WGS sequence"/>
</dbReference>
<dbReference type="RefSeq" id="WP_184174028.1">
    <property type="nucleotide sequence ID" value="NZ_JACHGF010000003.1"/>
</dbReference>
<dbReference type="PANTHER" id="PTHR43301:SF3">
    <property type="entry name" value="ARABINAN ENDO-1,5-ALPHA-L-ARABINOSIDASE A-RELATED"/>
    <property type="match status" value="1"/>
</dbReference>
<dbReference type="SUPFAM" id="SSF75005">
    <property type="entry name" value="Arabinanase/levansucrase/invertase"/>
    <property type="match status" value="1"/>
</dbReference>
<dbReference type="InterPro" id="IPR050727">
    <property type="entry name" value="GH43_arabinanases"/>
</dbReference>